<organism evidence="2 3">
    <name type="scientific">Synechococcus elongatus PCC 11801</name>
    <dbReference type="NCBI Taxonomy" id="2219813"/>
    <lineage>
        <taxon>Bacteria</taxon>
        <taxon>Bacillati</taxon>
        <taxon>Cyanobacteriota</taxon>
        <taxon>Cyanophyceae</taxon>
        <taxon>Synechococcales</taxon>
        <taxon>Synechococcaceae</taxon>
        <taxon>Synechococcus</taxon>
    </lineage>
</organism>
<dbReference type="Proteomes" id="UP000267249">
    <property type="component" value="Chromosome"/>
</dbReference>
<accession>A0AAQ3MCQ4</accession>
<dbReference type="EMBL" id="CP030139">
    <property type="protein sequence ID" value="WVS92491.1"/>
    <property type="molecule type" value="Genomic_DNA"/>
</dbReference>
<gene>
    <name evidence="2" type="ORF">DOP62_13880</name>
</gene>
<protein>
    <submittedName>
        <fullName evidence="2">DUF4351 domain-containing protein</fullName>
    </submittedName>
</protein>
<evidence type="ECO:0000313" key="3">
    <source>
        <dbReference type="Proteomes" id="UP000267249"/>
    </source>
</evidence>
<dbReference type="Pfam" id="PF14261">
    <property type="entry name" value="DUF4351"/>
    <property type="match status" value="1"/>
</dbReference>
<feature type="domain" description="DUF4351" evidence="1">
    <location>
        <begin position="20"/>
        <end position="47"/>
    </location>
</feature>
<reference evidence="2 3" key="1">
    <citation type="journal article" date="2018" name="Sci. Rep.">
        <title>Genome Features and Biochemical Characteristics of a Robust, Fast Growing and Naturally Transformable Cyanobacterium Synechococcus elongatus PCC 11801 Isolated from India.</title>
        <authorList>
            <person name="Jaiswal D."/>
            <person name="Sengupta A."/>
            <person name="Sohoni S."/>
            <person name="Sengupta S."/>
            <person name="Phadnavis A.G."/>
            <person name="Pakrasi H.B."/>
            <person name="Wangikar P.P."/>
        </authorList>
    </citation>
    <scope>NUCLEOTIDE SEQUENCE [LARGE SCALE GENOMIC DNA]</scope>
    <source>
        <strain evidence="2 3">PCC 11801</strain>
    </source>
</reference>
<dbReference type="InterPro" id="IPR025587">
    <property type="entry name" value="DUF4351"/>
</dbReference>
<evidence type="ECO:0000259" key="1">
    <source>
        <dbReference type="Pfam" id="PF14261"/>
    </source>
</evidence>
<sequence length="50" mass="5651">MLGIATKDLKHTRFYQGVVEEGWQEGELAVVTRLLTRRPGSLPESLLVRV</sequence>
<proteinExistence type="predicted"/>
<dbReference type="AlphaFoldDB" id="A0AAQ3MCQ4"/>
<evidence type="ECO:0000313" key="2">
    <source>
        <dbReference type="EMBL" id="WVS92491.1"/>
    </source>
</evidence>
<name>A0AAQ3MCQ4_SYNEL</name>